<reference evidence="1" key="1">
    <citation type="submission" date="2018-06" db="EMBL/GenBank/DDBJ databases">
        <title>Paenibacillus xerothermodurans sp. nov. an extremely dry heat resistant spore forming bacterium isolated from the soil of Cape Canaveral, Florida.</title>
        <authorList>
            <person name="Seuylemezian A."/>
            <person name="Kaur N."/>
            <person name="Patil P."/>
            <person name="Patil P."/>
            <person name="Mayilraj S."/>
            <person name="Vaishampayan P."/>
        </authorList>
    </citation>
    <scope>NUCLEOTIDE SEQUENCE [LARGE SCALE GENOMIC DNA]</scope>
    <source>
        <strain evidence="1">ATCC 27380</strain>
    </source>
</reference>
<dbReference type="OrthoDB" id="2651901at2"/>
<dbReference type="AlphaFoldDB" id="A0A2W1NVB6"/>
<accession>A0A2W1NVB6</accession>
<evidence type="ECO:0000313" key="1">
    <source>
        <dbReference type="EMBL" id="PZE22533.1"/>
    </source>
</evidence>
<dbReference type="EMBL" id="NHRJ02000001">
    <property type="protein sequence ID" value="PZE22533.1"/>
    <property type="molecule type" value="Genomic_DNA"/>
</dbReference>
<comment type="caution">
    <text evidence="1">The sequence shown here is derived from an EMBL/GenBank/DDBJ whole genome shotgun (WGS) entry which is preliminary data.</text>
</comment>
<name>A0A2W1NVB6_PAEXE</name>
<gene>
    <name evidence="1" type="ORF">CBW46_001755</name>
</gene>
<sequence>MTNNMDVLIDLFDKYTDQEIAELSDFSYEGRTMTREETLVIVSAIRASRIARGYINGGRTRVGQSPDA</sequence>
<dbReference type="RefSeq" id="WP_089198303.1">
    <property type="nucleotide sequence ID" value="NZ_NHRJ02000001.1"/>
</dbReference>
<keyword evidence="2" id="KW-1185">Reference proteome</keyword>
<protein>
    <submittedName>
        <fullName evidence="1">Uncharacterized protein</fullName>
    </submittedName>
</protein>
<dbReference type="Proteomes" id="UP000214746">
    <property type="component" value="Unassembled WGS sequence"/>
</dbReference>
<evidence type="ECO:0000313" key="2">
    <source>
        <dbReference type="Proteomes" id="UP000214746"/>
    </source>
</evidence>
<proteinExistence type="predicted"/>
<organism evidence="1 2">
    <name type="scientific">Paenibacillus xerothermodurans</name>
    <dbReference type="NCBI Taxonomy" id="1977292"/>
    <lineage>
        <taxon>Bacteria</taxon>
        <taxon>Bacillati</taxon>
        <taxon>Bacillota</taxon>
        <taxon>Bacilli</taxon>
        <taxon>Bacillales</taxon>
        <taxon>Paenibacillaceae</taxon>
        <taxon>Paenibacillus</taxon>
    </lineage>
</organism>